<accession>A0A328TJU9</accession>
<dbReference type="Proteomes" id="UP000244334">
    <property type="component" value="Unassembled WGS sequence"/>
</dbReference>
<dbReference type="EMBL" id="LJAM02000369">
    <property type="protein sequence ID" value="RAP70370.1"/>
    <property type="molecule type" value="Genomic_DNA"/>
</dbReference>
<reference evidence="1" key="1">
    <citation type="submission" date="2018-04" db="EMBL/GenBank/DDBJ databases">
        <title>Genomes of the Obligate Erwinia dacicola and Facultative Enterobacter sp. OLF Endosymbionts of the Olive Fruit fly, Bactrocera oleae.</title>
        <authorList>
            <person name="Estes A.M."/>
            <person name="Hearn D.J."/>
            <person name="Agarwal S."/>
            <person name="Pierson E.A."/>
            <person name="Dunning-Hotopp J.C."/>
        </authorList>
    </citation>
    <scope>NUCLEOTIDE SEQUENCE [LARGE SCALE GENOMIC DNA]</scope>
    <source>
        <strain evidence="1">Oroville</strain>
    </source>
</reference>
<organism evidence="1 2">
    <name type="scientific">Candidatus Erwinia dacicola</name>
    <dbReference type="NCBI Taxonomy" id="252393"/>
    <lineage>
        <taxon>Bacteria</taxon>
        <taxon>Pseudomonadati</taxon>
        <taxon>Pseudomonadota</taxon>
        <taxon>Gammaproteobacteria</taxon>
        <taxon>Enterobacterales</taxon>
        <taxon>Erwiniaceae</taxon>
        <taxon>Erwinia</taxon>
    </lineage>
</organism>
<protein>
    <submittedName>
        <fullName evidence="1">Uncharacterized protein</fullName>
    </submittedName>
</protein>
<name>A0A328TJU9_9GAMM</name>
<proteinExistence type="predicted"/>
<gene>
    <name evidence="1" type="ORF">ACZ87_02826</name>
</gene>
<dbReference type="AlphaFoldDB" id="A0A328TJU9"/>
<evidence type="ECO:0000313" key="2">
    <source>
        <dbReference type="Proteomes" id="UP000244334"/>
    </source>
</evidence>
<sequence>MMAIGHDQDFYSRLLRFFRAASDSCRMVFVGVNSVPSRSRAMMR</sequence>
<keyword evidence="2" id="KW-1185">Reference proteome</keyword>
<comment type="caution">
    <text evidence="1">The sequence shown here is derived from an EMBL/GenBank/DDBJ whole genome shotgun (WGS) entry which is preliminary data.</text>
</comment>
<evidence type="ECO:0000313" key="1">
    <source>
        <dbReference type="EMBL" id="RAP70370.1"/>
    </source>
</evidence>